<keyword evidence="13" id="KW-1185">Reference proteome</keyword>
<dbReference type="Proteomes" id="UP001146793">
    <property type="component" value="Unassembled WGS sequence"/>
</dbReference>
<dbReference type="InterPro" id="IPR027417">
    <property type="entry name" value="P-loop_NTPase"/>
</dbReference>
<dbReference type="SMART" id="SM00173">
    <property type="entry name" value="RAS"/>
    <property type="match status" value="1"/>
</dbReference>
<dbReference type="Pfam" id="PF00071">
    <property type="entry name" value="Ras"/>
    <property type="match status" value="1"/>
</dbReference>
<dbReference type="PRINTS" id="PR00449">
    <property type="entry name" value="RASTRNSFRMNG"/>
</dbReference>
<accession>A0AAV7ZDF2</accession>
<dbReference type="EMBL" id="JAOAOG010000119">
    <property type="protein sequence ID" value="KAJ6247960.1"/>
    <property type="molecule type" value="Genomic_DNA"/>
</dbReference>
<keyword evidence="4" id="KW-0488">Methylation</keyword>
<keyword evidence="8" id="KW-0449">Lipoprotein</keyword>
<evidence type="ECO:0000256" key="3">
    <source>
        <dbReference type="ARBA" id="ARBA00022475"/>
    </source>
</evidence>
<evidence type="ECO:0000256" key="9">
    <source>
        <dbReference type="ARBA" id="ARBA00023289"/>
    </source>
</evidence>
<name>A0AAV7ZDF2_9EUKA</name>
<dbReference type="PROSITE" id="PS51419">
    <property type="entry name" value="RAB"/>
    <property type="match status" value="1"/>
</dbReference>
<keyword evidence="5" id="KW-0547">Nucleotide-binding</keyword>
<evidence type="ECO:0000256" key="4">
    <source>
        <dbReference type="ARBA" id="ARBA00022481"/>
    </source>
</evidence>
<gene>
    <name evidence="10" type="ORF">M0812_16081</name>
    <name evidence="11" type="ORF">M0813_18058</name>
</gene>
<evidence type="ECO:0000256" key="2">
    <source>
        <dbReference type="ARBA" id="ARBA00008344"/>
    </source>
</evidence>
<evidence type="ECO:0000256" key="1">
    <source>
        <dbReference type="ARBA" id="ARBA00004193"/>
    </source>
</evidence>
<sequence length="192" mass="22201">MTEYKIVVVGGGGVGKTALTVQFVDQFFVQNYDPTIEDSYRKQVVVDEETCLLDILDTAGEDEYSAMRDSYIRESEGFLIVYSIIHRPSFLKVQDFYGQIQIVKNFEESRIVLVGNKNDLEEERQVLNEEGKVYANSIQIPFIETSAKSKDNIQKAFFHLVRMIRKTKFTSETERPKPKTEKKKKGFFCEIL</sequence>
<reference evidence="10" key="2">
    <citation type="submission" date="2022-08" db="EMBL/GenBank/DDBJ databases">
        <title>Novel sulphate-reducing endosymbionts in the free-living metamonad Anaeramoeba.</title>
        <authorList>
            <person name="Jerlstrom-Hultqvist J."/>
            <person name="Cepicka I."/>
            <person name="Gallot-Lavallee L."/>
            <person name="Salas-Leiva D."/>
            <person name="Curtis B.A."/>
            <person name="Zahonova K."/>
            <person name="Pipaliya S."/>
            <person name="Dacks J."/>
            <person name="Roger A.J."/>
        </authorList>
    </citation>
    <scope>NUCLEOTIDE SEQUENCE</scope>
    <source>
        <strain evidence="10">Busselton2</strain>
    </source>
</reference>
<dbReference type="PROSITE" id="PS51421">
    <property type="entry name" value="RAS"/>
    <property type="match status" value="1"/>
</dbReference>
<dbReference type="InterPro" id="IPR005225">
    <property type="entry name" value="Small_GTP-bd"/>
</dbReference>
<dbReference type="GO" id="GO:0005886">
    <property type="term" value="C:plasma membrane"/>
    <property type="evidence" value="ECO:0007669"/>
    <property type="project" value="UniProtKB-SubCell"/>
</dbReference>
<comment type="caution">
    <text evidence="10">The sequence shown here is derived from an EMBL/GenBank/DDBJ whole genome shotgun (WGS) entry which is preliminary data.</text>
</comment>
<reference evidence="11" key="1">
    <citation type="submission" date="2022-08" db="EMBL/GenBank/DDBJ databases">
        <title>Novel sulfate-reducing endosymbionts in the free-living metamonad Anaeramoeba.</title>
        <authorList>
            <person name="Jerlstrom-Hultqvist J."/>
            <person name="Cepicka I."/>
            <person name="Gallot-Lavallee L."/>
            <person name="Salas-Leiva D."/>
            <person name="Curtis B.A."/>
            <person name="Zahonova K."/>
            <person name="Pipaliya S."/>
            <person name="Dacks J."/>
            <person name="Roger A.J."/>
        </authorList>
    </citation>
    <scope>NUCLEOTIDE SEQUENCE</scope>
    <source>
        <strain evidence="11">Schooner1</strain>
    </source>
</reference>
<dbReference type="SMART" id="SM00174">
    <property type="entry name" value="RHO"/>
    <property type="match status" value="1"/>
</dbReference>
<keyword evidence="7" id="KW-0472">Membrane</keyword>
<evidence type="ECO:0000313" key="11">
    <source>
        <dbReference type="EMBL" id="KAJ6247960.1"/>
    </source>
</evidence>
<dbReference type="Proteomes" id="UP001150062">
    <property type="component" value="Unassembled WGS sequence"/>
</dbReference>
<keyword evidence="3" id="KW-1003">Cell membrane</keyword>
<dbReference type="PANTHER" id="PTHR24070">
    <property type="entry name" value="RAS, DI-RAS, AND RHEB FAMILY MEMBERS OF SMALL GTPASE SUPERFAMILY"/>
    <property type="match status" value="1"/>
</dbReference>
<evidence type="ECO:0000256" key="7">
    <source>
        <dbReference type="ARBA" id="ARBA00023136"/>
    </source>
</evidence>
<dbReference type="AlphaFoldDB" id="A0AAV7ZDF2"/>
<dbReference type="GO" id="GO:0003924">
    <property type="term" value="F:GTPase activity"/>
    <property type="evidence" value="ECO:0007669"/>
    <property type="project" value="InterPro"/>
</dbReference>
<dbReference type="PROSITE" id="PS51420">
    <property type="entry name" value="RHO"/>
    <property type="match status" value="1"/>
</dbReference>
<dbReference type="NCBIfam" id="TIGR00231">
    <property type="entry name" value="small_GTP"/>
    <property type="match status" value="1"/>
</dbReference>
<keyword evidence="6" id="KW-0342">GTP-binding</keyword>
<organism evidence="10 12">
    <name type="scientific">Anaeramoeba flamelloides</name>
    <dbReference type="NCBI Taxonomy" id="1746091"/>
    <lineage>
        <taxon>Eukaryota</taxon>
        <taxon>Metamonada</taxon>
        <taxon>Anaeramoebidae</taxon>
        <taxon>Anaeramoeba</taxon>
    </lineage>
</organism>
<keyword evidence="9" id="KW-0636">Prenylation</keyword>
<dbReference type="FunFam" id="3.40.50.300:FF:000080">
    <property type="entry name" value="Ras-like GTPase Ras1"/>
    <property type="match status" value="1"/>
</dbReference>
<dbReference type="SMART" id="SM00175">
    <property type="entry name" value="RAB"/>
    <property type="match status" value="1"/>
</dbReference>
<evidence type="ECO:0000313" key="12">
    <source>
        <dbReference type="Proteomes" id="UP001146793"/>
    </source>
</evidence>
<protein>
    <submittedName>
        <fullName evidence="10">Ras-like protein</fullName>
    </submittedName>
</protein>
<evidence type="ECO:0000256" key="8">
    <source>
        <dbReference type="ARBA" id="ARBA00023288"/>
    </source>
</evidence>
<dbReference type="GO" id="GO:0007165">
    <property type="term" value="P:signal transduction"/>
    <property type="evidence" value="ECO:0007669"/>
    <property type="project" value="InterPro"/>
</dbReference>
<dbReference type="SUPFAM" id="SSF52540">
    <property type="entry name" value="P-loop containing nucleoside triphosphate hydrolases"/>
    <property type="match status" value="1"/>
</dbReference>
<proteinExistence type="inferred from homology"/>
<comment type="similarity">
    <text evidence="2">Belongs to the small GTPase superfamily. Ras family.</text>
</comment>
<dbReference type="GO" id="GO:0005525">
    <property type="term" value="F:GTP binding"/>
    <property type="evidence" value="ECO:0007669"/>
    <property type="project" value="UniProtKB-KW"/>
</dbReference>
<evidence type="ECO:0000313" key="10">
    <source>
        <dbReference type="EMBL" id="KAJ3440033.1"/>
    </source>
</evidence>
<dbReference type="CDD" id="cd00876">
    <property type="entry name" value="Ras"/>
    <property type="match status" value="1"/>
</dbReference>
<dbReference type="EMBL" id="JANTQA010000032">
    <property type="protein sequence ID" value="KAJ3440033.1"/>
    <property type="molecule type" value="Genomic_DNA"/>
</dbReference>
<evidence type="ECO:0000256" key="5">
    <source>
        <dbReference type="ARBA" id="ARBA00022741"/>
    </source>
</evidence>
<dbReference type="Gene3D" id="3.40.50.300">
    <property type="entry name" value="P-loop containing nucleotide triphosphate hydrolases"/>
    <property type="match status" value="1"/>
</dbReference>
<dbReference type="InterPro" id="IPR020849">
    <property type="entry name" value="Small_GTPase_Ras-type"/>
</dbReference>
<comment type="subcellular location">
    <subcellularLocation>
        <location evidence="1">Cell membrane</location>
        <topology evidence="1">Lipid-anchor</topology>
    </subcellularLocation>
</comment>
<dbReference type="InterPro" id="IPR001806">
    <property type="entry name" value="Small_GTPase"/>
</dbReference>
<evidence type="ECO:0000313" key="13">
    <source>
        <dbReference type="Proteomes" id="UP001150062"/>
    </source>
</evidence>
<evidence type="ECO:0000256" key="6">
    <source>
        <dbReference type="ARBA" id="ARBA00023134"/>
    </source>
</evidence>